<feature type="domain" description="N-acetyltransferase" evidence="5">
    <location>
        <begin position="40"/>
        <end position="133"/>
    </location>
</feature>
<reference evidence="6 7" key="1">
    <citation type="submission" date="2015-12" db="EMBL/GenBank/DDBJ databases">
        <title>Dictyostelia acquired genes for synthesis and detection of signals that induce cell-type specialization by lateral gene transfer from prokaryotes.</title>
        <authorList>
            <person name="Gloeckner G."/>
            <person name="Schaap P."/>
        </authorList>
    </citation>
    <scope>NUCLEOTIDE SEQUENCE [LARGE SCALE GENOMIC DNA]</scope>
    <source>
        <strain evidence="6 7">TK</strain>
    </source>
</reference>
<dbReference type="InterPro" id="IPR044542">
    <property type="entry name" value="NAA30-like"/>
</dbReference>
<evidence type="ECO:0000313" key="7">
    <source>
        <dbReference type="Proteomes" id="UP000076078"/>
    </source>
</evidence>
<dbReference type="Pfam" id="PF00583">
    <property type="entry name" value="Acetyltransf_1"/>
    <property type="match status" value="1"/>
</dbReference>
<name>A0A151Z770_TIELA</name>
<organism evidence="6 7">
    <name type="scientific">Tieghemostelium lacteum</name>
    <name type="common">Slime mold</name>
    <name type="synonym">Dictyostelium lacteum</name>
    <dbReference type="NCBI Taxonomy" id="361077"/>
    <lineage>
        <taxon>Eukaryota</taxon>
        <taxon>Amoebozoa</taxon>
        <taxon>Evosea</taxon>
        <taxon>Eumycetozoa</taxon>
        <taxon>Dictyostelia</taxon>
        <taxon>Dictyosteliales</taxon>
        <taxon>Raperosteliaceae</taxon>
        <taxon>Tieghemostelium</taxon>
    </lineage>
</organism>
<dbReference type="OrthoDB" id="249099at2759"/>
<keyword evidence="2" id="KW-0012">Acyltransferase</keyword>
<keyword evidence="1 6" id="KW-0808">Transferase</keyword>
<dbReference type="FunCoup" id="A0A151Z770">
    <property type="interactions" value="6"/>
</dbReference>
<dbReference type="AlphaFoldDB" id="A0A151Z770"/>
<proteinExistence type="inferred from homology"/>
<sequence>MTTIINEQESTIIDHNNNNKPVEKTKVSKLTKEGLIRNGIHYKPYEGETQIQMIMDLIDKDLPEPYTIFTYRFFLNNNPELCILAFQEDQLVGVIISKKQNHRNLERGYIGMIVVDKEYRRKKIGKLILEDKK</sequence>
<dbReference type="PANTHER" id="PTHR45896:SF1">
    <property type="entry name" value="N-ALPHA-ACETYLTRANSFERASE 30"/>
    <property type="match status" value="1"/>
</dbReference>
<evidence type="ECO:0000256" key="3">
    <source>
        <dbReference type="ARBA" id="ARBA00024025"/>
    </source>
</evidence>
<dbReference type="InterPro" id="IPR016181">
    <property type="entry name" value="Acyl_CoA_acyltransferase"/>
</dbReference>
<dbReference type="InParanoid" id="A0A151Z770"/>
<dbReference type="SUPFAM" id="SSF55729">
    <property type="entry name" value="Acyl-CoA N-acyltransferases (Nat)"/>
    <property type="match status" value="1"/>
</dbReference>
<protein>
    <submittedName>
        <fullName evidence="6">Putative acetyltransferase</fullName>
    </submittedName>
</protein>
<evidence type="ECO:0000313" key="6">
    <source>
        <dbReference type="EMBL" id="KYQ89777.1"/>
    </source>
</evidence>
<evidence type="ECO:0000259" key="5">
    <source>
        <dbReference type="PROSITE" id="PS51186"/>
    </source>
</evidence>
<accession>A0A151Z770</accession>
<dbReference type="EMBL" id="LODT01000039">
    <property type="protein sequence ID" value="KYQ89777.1"/>
    <property type="molecule type" value="Genomic_DNA"/>
</dbReference>
<dbReference type="Gene3D" id="3.40.630.30">
    <property type="match status" value="1"/>
</dbReference>
<dbReference type="GO" id="GO:0004596">
    <property type="term" value="F:protein-N-terminal amino-acid acetyltransferase activity"/>
    <property type="evidence" value="ECO:0007669"/>
    <property type="project" value="InterPro"/>
</dbReference>
<dbReference type="PANTHER" id="PTHR45896">
    <property type="entry name" value="N-ALPHA-ACETYLTRANSFERASE 30"/>
    <property type="match status" value="1"/>
</dbReference>
<evidence type="ECO:0000256" key="1">
    <source>
        <dbReference type="ARBA" id="ARBA00022679"/>
    </source>
</evidence>
<dbReference type="Proteomes" id="UP000076078">
    <property type="component" value="Unassembled WGS sequence"/>
</dbReference>
<feature type="region of interest" description="Disordered" evidence="4">
    <location>
        <begin position="1"/>
        <end position="20"/>
    </location>
</feature>
<dbReference type="CDD" id="cd04301">
    <property type="entry name" value="NAT_SF"/>
    <property type="match status" value="1"/>
</dbReference>
<evidence type="ECO:0000256" key="2">
    <source>
        <dbReference type="ARBA" id="ARBA00023315"/>
    </source>
</evidence>
<comment type="similarity">
    <text evidence="3">Belongs to the acetyltransferase family. MAK3 subfamily.</text>
</comment>
<comment type="caution">
    <text evidence="6">The sequence shown here is derived from an EMBL/GenBank/DDBJ whole genome shotgun (WGS) entry which is preliminary data.</text>
</comment>
<dbReference type="InterPro" id="IPR000182">
    <property type="entry name" value="GNAT_dom"/>
</dbReference>
<dbReference type="PROSITE" id="PS51186">
    <property type="entry name" value="GNAT"/>
    <property type="match status" value="1"/>
</dbReference>
<dbReference type="STRING" id="361077.A0A151Z770"/>
<keyword evidence="7" id="KW-1185">Reference proteome</keyword>
<dbReference type="OMA" id="DIQYTAY"/>
<dbReference type="GO" id="GO:0031417">
    <property type="term" value="C:NatC complex"/>
    <property type="evidence" value="ECO:0007669"/>
    <property type="project" value="TreeGrafter"/>
</dbReference>
<gene>
    <name evidence="6" type="ORF">DLAC_09745</name>
</gene>
<evidence type="ECO:0000256" key="4">
    <source>
        <dbReference type="SAM" id="MobiDB-lite"/>
    </source>
</evidence>